<dbReference type="GO" id="GO:0016787">
    <property type="term" value="F:hydrolase activity"/>
    <property type="evidence" value="ECO:0007669"/>
    <property type="project" value="UniProtKB-KW"/>
</dbReference>
<accession>A0A6A7BFU1</accession>
<dbReference type="Gene3D" id="3.40.50.1820">
    <property type="entry name" value="alpha/beta hydrolase"/>
    <property type="match status" value="1"/>
</dbReference>
<dbReference type="EMBL" id="MU006296">
    <property type="protein sequence ID" value="KAF2853239.1"/>
    <property type="molecule type" value="Genomic_DNA"/>
</dbReference>
<feature type="non-terminal residue" evidence="3">
    <location>
        <position position="322"/>
    </location>
</feature>
<dbReference type="Pfam" id="PF12697">
    <property type="entry name" value="Abhydrolase_6"/>
    <property type="match status" value="1"/>
</dbReference>
<dbReference type="InterPro" id="IPR029058">
    <property type="entry name" value="AB_hydrolase_fold"/>
</dbReference>
<keyword evidence="3" id="KW-0378">Hydrolase</keyword>
<dbReference type="PANTHER" id="PTHR45763">
    <property type="entry name" value="HYDROLASE, ALPHA/BETA FOLD FAMILY PROTEIN, EXPRESSED-RELATED"/>
    <property type="match status" value="1"/>
</dbReference>
<dbReference type="AlphaFoldDB" id="A0A6A7BFU1"/>
<feature type="region of interest" description="Disordered" evidence="1">
    <location>
        <begin position="26"/>
        <end position="57"/>
    </location>
</feature>
<evidence type="ECO:0000259" key="2">
    <source>
        <dbReference type="Pfam" id="PF12697"/>
    </source>
</evidence>
<sequence length="322" mass="34970">MLSTIILRHFSIYTIQYNLLTPMSSTPSFSTPPAGPPSPRPNTTKSPPFSSDNSTSSILTLSSGRKLSYAQYGAPTGFPIFFLHGLPGSRLEGAYFDDLGKELGARIIAPERPGCGRSDEQPGRRLLDWAGDVEALAGVLGVQRYSVIGISGGAPYALSCAYALPASTLHSCTLICGLGPPDISMRGATLPHRLAFPYGWRHAPTFLLRSFFALDPIYRLHVPEPTRVAMKLSPAEQAKVTHPKDKAIYADEGVIGMVVRSMSEAFARGWAGVREDGRVVCREWGFGVEDVRKDLKVCMWYGGDDVCVPIGHGEEIKERLEG</sequence>
<dbReference type="SUPFAM" id="SSF53474">
    <property type="entry name" value="alpha/beta-Hydrolases"/>
    <property type="match status" value="1"/>
</dbReference>
<evidence type="ECO:0000256" key="1">
    <source>
        <dbReference type="SAM" id="MobiDB-lite"/>
    </source>
</evidence>
<dbReference type="OrthoDB" id="294702at2759"/>
<name>A0A6A7BFU1_9PLEO</name>
<keyword evidence="4" id="KW-1185">Reference proteome</keyword>
<dbReference type="Proteomes" id="UP000799423">
    <property type="component" value="Unassembled WGS sequence"/>
</dbReference>
<dbReference type="InterPro" id="IPR000073">
    <property type="entry name" value="AB_hydrolase_1"/>
</dbReference>
<evidence type="ECO:0000313" key="3">
    <source>
        <dbReference type="EMBL" id="KAF2853239.1"/>
    </source>
</evidence>
<protein>
    <submittedName>
        <fullName evidence="3">Alpha/beta-hydrolase</fullName>
    </submittedName>
</protein>
<reference evidence="3" key="1">
    <citation type="submission" date="2020-01" db="EMBL/GenBank/DDBJ databases">
        <authorList>
            <consortium name="DOE Joint Genome Institute"/>
            <person name="Haridas S."/>
            <person name="Albert R."/>
            <person name="Binder M."/>
            <person name="Bloem J."/>
            <person name="Labutti K."/>
            <person name="Salamov A."/>
            <person name="Andreopoulos B."/>
            <person name="Baker S.E."/>
            <person name="Barry K."/>
            <person name="Bills G."/>
            <person name="Bluhm B.H."/>
            <person name="Cannon C."/>
            <person name="Castanera R."/>
            <person name="Culley D.E."/>
            <person name="Daum C."/>
            <person name="Ezra D."/>
            <person name="Gonzalez J.B."/>
            <person name="Henrissat B."/>
            <person name="Kuo A."/>
            <person name="Liang C."/>
            <person name="Lipzen A."/>
            <person name="Lutzoni F."/>
            <person name="Magnuson J."/>
            <person name="Mondo S."/>
            <person name="Nolan M."/>
            <person name="Ohm R."/>
            <person name="Pangilinan J."/>
            <person name="Park H.-J."/>
            <person name="Ramirez L."/>
            <person name="Alfaro M."/>
            <person name="Sun H."/>
            <person name="Tritt A."/>
            <person name="Yoshinaga Y."/>
            <person name="Zwiers L.-H."/>
            <person name="Turgeon B.G."/>
            <person name="Goodwin S.B."/>
            <person name="Spatafora J.W."/>
            <person name="Crous P.W."/>
            <person name="Grigoriev I.V."/>
        </authorList>
    </citation>
    <scope>NUCLEOTIDE SEQUENCE</scope>
    <source>
        <strain evidence="3">IPT5</strain>
    </source>
</reference>
<organism evidence="3 4">
    <name type="scientific">Plenodomus tracheiphilus IPT5</name>
    <dbReference type="NCBI Taxonomy" id="1408161"/>
    <lineage>
        <taxon>Eukaryota</taxon>
        <taxon>Fungi</taxon>
        <taxon>Dikarya</taxon>
        <taxon>Ascomycota</taxon>
        <taxon>Pezizomycotina</taxon>
        <taxon>Dothideomycetes</taxon>
        <taxon>Pleosporomycetidae</taxon>
        <taxon>Pleosporales</taxon>
        <taxon>Pleosporineae</taxon>
        <taxon>Leptosphaeriaceae</taxon>
        <taxon>Plenodomus</taxon>
    </lineage>
</organism>
<proteinExistence type="predicted"/>
<feature type="domain" description="AB hydrolase-1" evidence="2">
    <location>
        <begin position="80"/>
        <end position="234"/>
    </location>
</feature>
<dbReference type="PANTHER" id="PTHR45763:SF46">
    <property type="entry name" value="AB HYDROLASE-1 DOMAIN-CONTAINING PROTEIN"/>
    <property type="match status" value="1"/>
</dbReference>
<feature type="compositionally biased region" description="Low complexity" evidence="1">
    <location>
        <begin position="41"/>
        <end position="57"/>
    </location>
</feature>
<gene>
    <name evidence="3" type="ORF">T440DRAFT_419373</name>
</gene>
<evidence type="ECO:0000313" key="4">
    <source>
        <dbReference type="Proteomes" id="UP000799423"/>
    </source>
</evidence>